<dbReference type="RefSeq" id="WP_110388733.1">
    <property type="nucleotide sequence ID" value="NZ_JACHVZ010000013.1"/>
</dbReference>
<keyword evidence="1" id="KW-1133">Transmembrane helix</keyword>
<protein>
    <recommendedName>
        <fullName evidence="4">DUF1269 domain-containing protein</fullName>
    </recommendedName>
</protein>
<keyword evidence="1" id="KW-0812">Transmembrane</keyword>
<feature type="transmembrane region" description="Helical" evidence="1">
    <location>
        <begin position="62"/>
        <end position="81"/>
    </location>
</feature>
<proteinExistence type="predicted"/>
<gene>
    <name evidence="2" type="ORF">C7410_12252</name>
</gene>
<sequence>MRRVYFLLPTPQCARAIVGELLVRRIEWRHMHVIANANVPIEGLPQASVVQRSDLLASLARGMAIGCATGLAVALIVFVVPPEDLRIASGIVAILAFAGAGYGAWVAAMIGVDMPNSRLKRFEGGILRGELLIMIDVPKERVAEIEQMIKLHNAQARIGGAGPGMPAIP</sequence>
<evidence type="ECO:0000313" key="2">
    <source>
        <dbReference type="EMBL" id="PYE18350.1"/>
    </source>
</evidence>
<dbReference type="OrthoDB" id="8775484at2"/>
<feature type="transmembrane region" description="Helical" evidence="1">
    <location>
        <begin position="87"/>
        <end position="112"/>
    </location>
</feature>
<dbReference type="Proteomes" id="UP000247772">
    <property type="component" value="Unassembled WGS sequence"/>
</dbReference>
<reference evidence="2 3" key="1">
    <citation type="submission" date="2018-06" db="EMBL/GenBank/DDBJ databases">
        <title>Genomic Encyclopedia of Type Strains, Phase IV (KMG-V): Genome sequencing to study the core and pangenomes of soil and plant-associated prokaryotes.</title>
        <authorList>
            <person name="Whitman W."/>
        </authorList>
    </citation>
    <scope>NUCLEOTIDE SEQUENCE [LARGE SCALE GENOMIC DNA]</scope>
    <source>
        <strain evidence="2 3">SRCL-318</strain>
    </source>
</reference>
<comment type="caution">
    <text evidence="2">The sequence shown here is derived from an EMBL/GenBank/DDBJ whole genome shotgun (WGS) entry which is preliminary data.</text>
</comment>
<name>A0A2U0ZMY3_9BURK</name>
<evidence type="ECO:0008006" key="4">
    <source>
        <dbReference type="Google" id="ProtNLM"/>
    </source>
</evidence>
<evidence type="ECO:0000313" key="3">
    <source>
        <dbReference type="Proteomes" id="UP000247772"/>
    </source>
</evidence>
<dbReference type="EMBL" id="QJSQ01000022">
    <property type="protein sequence ID" value="PYE18350.1"/>
    <property type="molecule type" value="Genomic_DNA"/>
</dbReference>
<accession>A0A2U0ZMY3</accession>
<organism evidence="2 3">
    <name type="scientific">Paraburkholderia silvatlantica</name>
    <dbReference type="NCBI Taxonomy" id="321895"/>
    <lineage>
        <taxon>Bacteria</taxon>
        <taxon>Pseudomonadati</taxon>
        <taxon>Pseudomonadota</taxon>
        <taxon>Betaproteobacteria</taxon>
        <taxon>Burkholderiales</taxon>
        <taxon>Burkholderiaceae</taxon>
        <taxon>Paraburkholderia</taxon>
    </lineage>
</organism>
<dbReference type="AlphaFoldDB" id="A0A2U0ZMY3"/>
<keyword evidence="1" id="KW-0472">Membrane</keyword>
<evidence type="ECO:0000256" key="1">
    <source>
        <dbReference type="SAM" id="Phobius"/>
    </source>
</evidence>